<dbReference type="Pfam" id="PF01582">
    <property type="entry name" value="TIR"/>
    <property type="match status" value="1"/>
</dbReference>
<dbReference type="InterPro" id="IPR000157">
    <property type="entry name" value="TIR_dom"/>
</dbReference>
<evidence type="ECO:0000256" key="1">
    <source>
        <dbReference type="ARBA" id="ARBA00022614"/>
    </source>
</evidence>
<dbReference type="InParanoid" id="A0A2P5B5Z7"/>
<gene>
    <name evidence="6" type="primary">TorTNL23</name>
    <name evidence="6" type="ORF">TorRG33x02_331220</name>
</gene>
<dbReference type="SUPFAM" id="SSF52540">
    <property type="entry name" value="P-loop containing nucleoside triphosphate hydrolases"/>
    <property type="match status" value="1"/>
</dbReference>
<feature type="domain" description="TIR" evidence="5">
    <location>
        <begin position="14"/>
        <end position="178"/>
    </location>
</feature>
<dbReference type="Pfam" id="PF07725">
    <property type="entry name" value="LRR_3"/>
    <property type="match status" value="1"/>
</dbReference>
<evidence type="ECO:0000313" key="6">
    <source>
        <dbReference type="EMBL" id="PON44218.1"/>
    </source>
</evidence>
<keyword evidence="3" id="KW-0520">NAD</keyword>
<dbReference type="EMBL" id="JXTC01000598">
    <property type="protein sequence ID" value="PON44218.1"/>
    <property type="molecule type" value="Genomic_DNA"/>
</dbReference>
<reference evidence="7" key="1">
    <citation type="submission" date="2016-06" db="EMBL/GenBank/DDBJ databases">
        <title>Parallel loss of symbiosis genes in relatives of nitrogen-fixing non-legume Parasponia.</title>
        <authorList>
            <person name="Van Velzen R."/>
            <person name="Holmer R."/>
            <person name="Bu F."/>
            <person name="Rutten L."/>
            <person name="Van Zeijl A."/>
            <person name="Liu W."/>
            <person name="Santuari L."/>
            <person name="Cao Q."/>
            <person name="Sharma T."/>
            <person name="Shen D."/>
            <person name="Roswanjaya Y."/>
            <person name="Wardhani T."/>
            <person name="Kalhor M.S."/>
            <person name="Jansen J."/>
            <person name="Van den Hoogen J."/>
            <person name="Gungor B."/>
            <person name="Hartog M."/>
            <person name="Hontelez J."/>
            <person name="Verver J."/>
            <person name="Yang W.-C."/>
            <person name="Schijlen E."/>
            <person name="Repin R."/>
            <person name="Schilthuizen M."/>
            <person name="Schranz E."/>
            <person name="Heidstra R."/>
            <person name="Miyata K."/>
            <person name="Fedorova E."/>
            <person name="Kohlen W."/>
            <person name="Bisseling T."/>
            <person name="Smit S."/>
            <person name="Geurts R."/>
        </authorList>
    </citation>
    <scope>NUCLEOTIDE SEQUENCE [LARGE SCALE GENOMIC DNA]</scope>
    <source>
        <strain evidence="7">cv. RG33-2</strain>
    </source>
</reference>
<evidence type="ECO:0000259" key="5">
    <source>
        <dbReference type="PROSITE" id="PS50104"/>
    </source>
</evidence>
<dbReference type="SUPFAM" id="SSF52200">
    <property type="entry name" value="Toll/Interleukin receptor TIR domain"/>
    <property type="match status" value="1"/>
</dbReference>
<dbReference type="GO" id="GO:0007165">
    <property type="term" value="P:signal transduction"/>
    <property type="evidence" value="ECO:0007669"/>
    <property type="project" value="InterPro"/>
</dbReference>
<proteinExistence type="predicted"/>
<comment type="caution">
    <text evidence="6">The sequence shown here is derived from an EMBL/GenBank/DDBJ whole genome shotgun (WGS) entry which is preliminary data.</text>
</comment>
<feature type="compositionally biased region" description="Basic and acidic residues" evidence="4">
    <location>
        <begin position="1133"/>
        <end position="1143"/>
    </location>
</feature>
<dbReference type="InterPro" id="IPR042197">
    <property type="entry name" value="Apaf_helical"/>
</dbReference>
<dbReference type="Gene3D" id="3.80.10.10">
    <property type="entry name" value="Ribonuclease Inhibitor"/>
    <property type="match status" value="2"/>
</dbReference>
<dbReference type="Pfam" id="PF23282">
    <property type="entry name" value="WHD_ROQ1"/>
    <property type="match status" value="1"/>
</dbReference>
<dbReference type="InterPro" id="IPR058192">
    <property type="entry name" value="WHD_ROQ1-like"/>
</dbReference>
<keyword evidence="2" id="KW-0677">Repeat</keyword>
<keyword evidence="1" id="KW-0433">Leucine-rich repeat</keyword>
<dbReference type="FunFam" id="3.40.50.10140:FF:000007">
    <property type="entry name" value="Disease resistance protein (TIR-NBS-LRR class)"/>
    <property type="match status" value="1"/>
</dbReference>
<dbReference type="InterPro" id="IPR011713">
    <property type="entry name" value="Leu-rich_rpt_3"/>
</dbReference>
<dbReference type="GO" id="GO:0043531">
    <property type="term" value="F:ADP binding"/>
    <property type="evidence" value="ECO:0007669"/>
    <property type="project" value="InterPro"/>
</dbReference>
<dbReference type="Proteomes" id="UP000237000">
    <property type="component" value="Unassembled WGS sequence"/>
</dbReference>
<dbReference type="SUPFAM" id="SSF52058">
    <property type="entry name" value="L domain-like"/>
    <property type="match status" value="1"/>
</dbReference>
<sequence>MAASSSSYVVPDRHKYDVFISFRGEDVRENFLSFLSTALNDKRIKPYIDDLLKTGDGISPALMKAIEESKIFMIIFSENYASSSWCLDELLKILSCKNIYGRLVIPVFYRVLPTNVRKQKESYATAFVELEKRCEKDQVQQWRDALEETANIVGWSTFSFRTEAMLVEAIVKDIRKKLDSGTVSDDYSGLIGISRRIEEIELLLQMDNPLNVRAIGICGMGGIGKSTLCEKVFDRLSFQFEGSKLLENIGPWEKDKNKTLSDELNRALLNEEKIGVTFKERLKQTRVLIVLDDVHDLLQLELLTGPDFNKPLEEIFGPGSRIIVTTRYKKILKNLVVNDDQIYQMEGLNDDESLELFHLNGFRWNAPTPEGIEIMGKVVNYARGNPLALKVLGSHFGVKDIRMWRDELEILEKSPNERIQDVLKISYNGLNKIQKSIFLDIACFFKGSYRYEVERMLEHAITVIDDLIDRYLITVIDSMLRMHDLLYAMAQEIVRQESANGDEPGTCSRLYLAQDICYVFENNTGTPAVQGIFLDMSKISEVRLKSGAFSQMYNLRLLKIYNHDFRVEKCKVNLLEDLHSLPNKLTYLQWDGYPSKTFPPVFTAEFLVELIMPHSQVKKLWSNVKHLEKLKRIDLSYSKNLTEIPSLSRAPNLEYVYLEYCTNLSQITLDFKSIERLRTLNLEGCSSVKNFPELPRNIECLVLSGTAIKVVPDQSIEFLSHLKILCMRNCKMLVTLPKNIHKLKSLTSLSLTGCSKLVIFPEILEPMKSLTVLELDETGIMEIPFSIRNLIGIKNFNTDLLEHLEFIPGNICKSLEYPAIKVISISRNSLSSGQENDLRLCGKEFVFYNALKLRRAGNNRVAEDPSELKYFHKDIERLKVKTGFRGPGLGVCCPGNEIPMWFQSLHDQRHNYRKKGSQSLDHLGRDPSNIYGLSILYPYRIPTVLGFAICGVVEFMDNTSEWQNFRLLCQPQYKTRGTNELSRDFYWNAAYDENERIVDSFPNFNYWDEVEVDALFHFYIVDENYEPLEGCKLKECRVQLLYAHAQELDFEFGEASLVSETVVQEATAVIKEFEPRGGGVLIDPNKMEKEDNMTSVQVDNQMDESESSGSWTINSELWEKKENDNEPIDDEVDQSKLQEEATKEGPVWCCCLAMCCKKR</sequence>
<feature type="region of interest" description="Disordered" evidence="4">
    <location>
        <begin position="1117"/>
        <end position="1143"/>
    </location>
</feature>
<dbReference type="PANTHER" id="PTHR11017:SF479">
    <property type="entry name" value="DISEASE RESISTANCE PROTEIN (TIR-NBS-LRR CLASS) FAMILY"/>
    <property type="match status" value="1"/>
</dbReference>
<evidence type="ECO:0000256" key="4">
    <source>
        <dbReference type="SAM" id="MobiDB-lite"/>
    </source>
</evidence>
<organism evidence="6 7">
    <name type="scientific">Trema orientale</name>
    <name type="common">Charcoal tree</name>
    <name type="synonym">Celtis orientalis</name>
    <dbReference type="NCBI Taxonomy" id="63057"/>
    <lineage>
        <taxon>Eukaryota</taxon>
        <taxon>Viridiplantae</taxon>
        <taxon>Streptophyta</taxon>
        <taxon>Embryophyta</taxon>
        <taxon>Tracheophyta</taxon>
        <taxon>Spermatophyta</taxon>
        <taxon>Magnoliopsida</taxon>
        <taxon>eudicotyledons</taxon>
        <taxon>Gunneridae</taxon>
        <taxon>Pentapetalae</taxon>
        <taxon>rosids</taxon>
        <taxon>fabids</taxon>
        <taxon>Rosales</taxon>
        <taxon>Cannabaceae</taxon>
        <taxon>Trema</taxon>
    </lineage>
</organism>
<dbReference type="SMART" id="SM00255">
    <property type="entry name" value="TIR"/>
    <property type="match status" value="1"/>
</dbReference>
<name>A0A2P5B5Z7_TREOI</name>
<evidence type="ECO:0000313" key="7">
    <source>
        <dbReference type="Proteomes" id="UP000237000"/>
    </source>
</evidence>
<dbReference type="Pfam" id="PF00931">
    <property type="entry name" value="NB-ARC"/>
    <property type="match status" value="1"/>
</dbReference>
<dbReference type="InterPro" id="IPR002182">
    <property type="entry name" value="NB-ARC"/>
</dbReference>
<dbReference type="PRINTS" id="PR00364">
    <property type="entry name" value="DISEASERSIST"/>
</dbReference>
<accession>A0A2P5B5Z7</accession>
<dbReference type="GO" id="GO:0006952">
    <property type="term" value="P:defense response"/>
    <property type="evidence" value="ECO:0007669"/>
    <property type="project" value="InterPro"/>
</dbReference>
<dbReference type="InterPro" id="IPR032675">
    <property type="entry name" value="LRR_dom_sf"/>
</dbReference>
<dbReference type="AlphaFoldDB" id="A0A2P5B5Z7"/>
<keyword evidence="7" id="KW-1185">Reference proteome</keyword>
<dbReference type="Gene3D" id="3.40.50.300">
    <property type="entry name" value="P-loop containing nucleotide triphosphate hydrolases"/>
    <property type="match status" value="1"/>
</dbReference>
<dbReference type="PROSITE" id="PS50104">
    <property type="entry name" value="TIR"/>
    <property type="match status" value="1"/>
</dbReference>
<dbReference type="Gene3D" id="3.40.50.10140">
    <property type="entry name" value="Toll/interleukin-1 receptor homology (TIR) domain"/>
    <property type="match status" value="1"/>
</dbReference>
<dbReference type="OrthoDB" id="1930487at2759"/>
<protein>
    <submittedName>
        <fullName evidence="6">TIR-NBS-LRR-like protein</fullName>
    </submittedName>
</protein>
<dbReference type="InterPro" id="IPR027417">
    <property type="entry name" value="P-loop_NTPase"/>
</dbReference>
<evidence type="ECO:0000256" key="3">
    <source>
        <dbReference type="ARBA" id="ARBA00023027"/>
    </source>
</evidence>
<dbReference type="InterPro" id="IPR035897">
    <property type="entry name" value="Toll_tir_struct_dom_sf"/>
</dbReference>
<dbReference type="Gene3D" id="1.10.8.430">
    <property type="entry name" value="Helical domain of apoptotic protease-activating factors"/>
    <property type="match status" value="1"/>
</dbReference>
<dbReference type="PANTHER" id="PTHR11017">
    <property type="entry name" value="LEUCINE-RICH REPEAT-CONTAINING PROTEIN"/>
    <property type="match status" value="1"/>
</dbReference>
<evidence type="ECO:0000256" key="2">
    <source>
        <dbReference type="ARBA" id="ARBA00022737"/>
    </source>
</evidence>
<dbReference type="InterPro" id="IPR044974">
    <property type="entry name" value="Disease_R_plants"/>
</dbReference>